<dbReference type="STRING" id="361279.SAMN05421663_107215"/>
<proteinExistence type="predicted"/>
<dbReference type="Pfam" id="PF14006">
    <property type="entry name" value="YqzL"/>
    <property type="match status" value="1"/>
</dbReference>
<dbReference type="Proteomes" id="UP000198666">
    <property type="component" value="Unassembled WGS sequence"/>
</dbReference>
<dbReference type="OrthoDB" id="1650227at2"/>
<protein>
    <submittedName>
        <fullName evidence="1">YqzL-like protein</fullName>
    </submittedName>
</protein>
<evidence type="ECO:0000313" key="2">
    <source>
        <dbReference type="Proteomes" id="UP000198666"/>
    </source>
</evidence>
<dbReference type="EMBL" id="FMZB01000007">
    <property type="protein sequence ID" value="SDD19471.1"/>
    <property type="molecule type" value="Genomic_DNA"/>
</dbReference>
<keyword evidence="2" id="KW-1185">Reference proteome</keyword>
<name>A0A1G6SS65_9BACI</name>
<dbReference type="InterPro" id="IPR025617">
    <property type="entry name" value="YqzL"/>
</dbReference>
<reference evidence="2" key="1">
    <citation type="submission" date="2016-10" db="EMBL/GenBank/DDBJ databases">
        <authorList>
            <person name="Varghese N."/>
            <person name="Submissions S."/>
        </authorList>
    </citation>
    <scope>NUCLEOTIDE SEQUENCE [LARGE SCALE GENOMIC DNA]</scope>
    <source>
        <strain evidence="2">DSM 21620</strain>
    </source>
</reference>
<gene>
    <name evidence="1" type="ORF">SAMN05421663_107215</name>
</gene>
<dbReference type="RefSeq" id="WP_093727817.1">
    <property type="nucleotide sequence ID" value="NZ_FMZB01000007.1"/>
</dbReference>
<sequence length="52" mass="6265">MIDFHWKIFSKTGSIETYLLMKEIETMYNSLIPPEQDNIIELPNYNRLQSKM</sequence>
<evidence type="ECO:0000313" key="1">
    <source>
        <dbReference type="EMBL" id="SDD19471.1"/>
    </source>
</evidence>
<accession>A0A1G6SS65</accession>
<organism evidence="1 2">
    <name type="scientific">Terribacillus halophilus</name>
    <dbReference type="NCBI Taxonomy" id="361279"/>
    <lineage>
        <taxon>Bacteria</taxon>
        <taxon>Bacillati</taxon>
        <taxon>Bacillota</taxon>
        <taxon>Bacilli</taxon>
        <taxon>Bacillales</taxon>
        <taxon>Bacillaceae</taxon>
        <taxon>Terribacillus</taxon>
    </lineage>
</organism>
<dbReference type="AlphaFoldDB" id="A0A1G6SS65"/>